<proteinExistence type="predicted"/>
<keyword evidence="3" id="KW-1185">Reference proteome</keyword>
<reference evidence="2 3" key="1">
    <citation type="journal article" date="2021" name="Environ. Microbiol.">
        <title>Gene family expansions and transcriptome signatures uncover fungal adaptations to wood decay.</title>
        <authorList>
            <person name="Hage H."/>
            <person name="Miyauchi S."/>
            <person name="Viragh M."/>
            <person name="Drula E."/>
            <person name="Min B."/>
            <person name="Chaduli D."/>
            <person name="Navarro D."/>
            <person name="Favel A."/>
            <person name="Norest M."/>
            <person name="Lesage-Meessen L."/>
            <person name="Balint B."/>
            <person name="Merenyi Z."/>
            <person name="de Eugenio L."/>
            <person name="Morin E."/>
            <person name="Martinez A.T."/>
            <person name="Baldrian P."/>
            <person name="Stursova M."/>
            <person name="Martinez M.J."/>
            <person name="Novotny C."/>
            <person name="Magnuson J.K."/>
            <person name="Spatafora J.W."/>
            <person name="Maurice S."/>
            <person name="Pangilinan J."/>
            <person name="Andreopoulos W."/>
            <person name="LaButti K."/>
            <person name="Hundley H."/>
            <person name="Na H."/>
            <person name="Kuo A."/>
            <person name="Barry K."/>
            <person name="Lipzen A."/>
            <person name="Henrissat B."/>
            <person name="Riley R."/>
            <person name="Ahrendt S."/>
            <person name="Nagy L.G."/>
            <person name="Grigoriev I.V."/>
            <person name="Martin F."/>
            <person name="Rosso M.N."/>
        </authorList>
    </citation>
    <scope>NUCLEOTIDE SEQUENCE [LARGE SCALE GENOMIC DNA]</scope>
    <source>
        <strain evidence="2 3">CIRM-BRFM 1785</strain>
    </source>
</reference>
<comment type="caution">
    <text evidence="2">The sequence shown here is derived from an EMBL/GenBank/DDBJ whole genome shotgun (WGS) entry which is preliminary data.</text>
</comment>
<dbReference type="GeneID" id="72008336"/>
<feature type="compositionally biased region" description="Basic residues" evidence="1">
    <location>
        <begin position="129"/>
        <end position="141"/>
    </location>
</feature>
<feature type="region of interest" description="Disordered" evidence="1">
    <location>
        <begin position="127"/>
        <end position="168"/>
    </location>
</feature>
<gene>
    <name evidence="2" type="ORF">C8Q71DRAFT_859238</name>
</gene>
<evidence type="ECO:0000313" key="2">
    <source>
        <dbReference type="EMBL" id="KAH9834891.1"/>
    </source>
</evidence>
<evidence type="ECO:0000313" key="3">
    <source>
        <dbReference type="Proteomes" id="UP000814176"/>
    </source>
</evidence>
<feature type="compositionally biased region" description="Pro residues" evidence="1">
    <location>
        <begin position="159"/>
        <end position="168"/>
    </location>
</feature>
<evidence type="ECO:0000256" key="1">
    <source>
        <dbReference type="SAM" id="MobiDB-lite"/>
    </source>
</evidence>
<name>A0ABQ8KBF7_9APHY</name>
<sequence length="168" mass="18901">MDYSACANPKLLPKPRPDYQRKPWGSPAYIPSTTIRYHICNVLRDVIAGPGGSRYMVITGSVPPKPGITPPSFSALLRRAQRFVNYVAVTCHAAHTGRFDDALELEFHDLRKRKRLPLLRRAACSRSSRPPRLRLRIHRARPVPPSALRSARAHHARGPHPPPTDVEQ</sequence>
<organism evidence="2 3">
    <name type="scientific">Rhodofomes roseus</name>
    <dbReference type="NCBI Taxonomy" id="34475"/>
    <lineage>
        <taxon>Eukaryota</taxon>
        <taxon>Fungi</taxon>
        <taxon>Dikarya</taxon>
        <taxon>Basidiomycota</taxon>
        <taxon>Agaricomycotina</taxon>
        <taxon>Agaricomycetes</taxon>
        <taxon>Polyporales</taxon>
        <taxon>Rhodofomes</taxon>
    </lineage>
</organism>
<dbReference type="Proteomes" id="UP000814176">
    <property type="component" value="Unassembled WGS sequence"/>
</dbReference>
<protein>
    <submittedName>
        <fullName evidence="2">Uncharacterized protein</fullName>
    </submittedName>
</protein>
<accession>A0ABQ8KBF7</accession>
<dbReference type="EMBL" id="JADCUA010000014">
    <property type="protein sequence ID" value="KAH9834891.1"/>
    <property type="molecule type" value="Genomic_DNA"/>
</dbReference>
<dbReference type="RefSeq" id="XP_047777377.1">
    <property type="nucleotide sequence ID" value="XM_047927604.1"/>
</dbReference>